<gene>
    <name evidence="3" type="ORF">Cop2CBH44_05710</name>
</gene>
<proteinExistence type="predicted"/>
<dbReference type="Pfam" id="PF18096">
    <property type="entry name" value="Thump_like"/>
    <property type="match status" value="1"/>
</dbReference>
<evidence type="ECO:0000259" key="2">
    <source>
        <dbReference type="Pfam" id="PF22013"/>
    </source>
</evidence>
<evidence type="ECO:0000259" key="1">
    <source>
        <dbReference type="Pfam" id="PF18096"/>
    </source>
</evidence>
<evidence type="ECO:0000313" key="4">
    <source>
        <dbReference type="Proteomes" id="UP000594042"/>
    </source>
</evidence>
<dbReference type="KEGG" id="copr:Cop2CBH44_05710"/>
<dbReference type="AlphaFoldDB" id="A0A7G1HVL3"/>
<dbReference type="Proteomes" id="UP000594042">
    <property type="component" value="Chromosome"/>
</dbReference>
<dbReference type="InterPro" id="IPR029063">
    <property type="entry name" value="SAM-dependent_MTases_sf"/>
</dbReference>
<dbReference type="InterPro" id="IPR054168">
    <property type="entry name" value="PG_1098_Fer"/>
</dbReference>
<dbReference type="Gene3D" id="1.10.10.1110">
    <property type="entry name" value="Methyltransferase PG1098, N-terminal domain"/>
    <property type="match status" value="1"/>
</dbReference>
<dbReference type="InterPro" id="IPR041497">
    <property type="entry name" value="Thump-like"/>
</dbReference>
<sequence>MLLNEAFYKYIDEHKDDNTNVLRLQQKESEEFDILFAIDQIEARKKIKNKLPHWHQNIYLLFPSVISTEQASSEETAIYKSELLSNKDAIKLCDLTGGLGIDTYYFAQRASSVTYIERYPLYCEIAQHNYKILKTRNVTIINDDCNNFAIKNNQYFNICYIDPARRGKNNKRVFAFEDCEPDILSLLPNLYRFSDQIIIKASPMIDITSAINQLSNIVEIHIVSVKNECKELLFILQKDMLSVVPNPQIICVNICSKNKEVFSFSYLQERTLSHSNYASSILTYLYEPNSSILKSGAFKTLGQVFCVNKLHVNSHLYTSNMYIENFPGRKFKVIDIYDFSSKNSKIIAQKYTKASISSRNFPLRPDELKKRLKIKDGEEYYLFATTLYPNKKIIINNGCPFSTNEPSSKSIFSRYPSTRARTSTNCWARIRPTYSP</sequence>
<dbReference type="Gene3D" id="3.40.50.150">
    <property type="entry name" value="Vaccinia Virus protein VP39"/>
    <property type="match status" value="1"/>
</dbReference>
<dbReference type="RefSeq" id="WP_200755519.1">
    <property type="nucleotide sequence ID" value="NZ_AP023322.1"/>
</dbReference>
<feature type="domain" description="PG-1098 ferredoxin-like" evidence="2">
    <location>
        <begin position="284"/>
        <end position="327"/>
    </location>
</feature>
<reference evidence="4" key="1">
    <citation type="submission" date="2020-07" db="EMBL/GenBank/DDBJ databases">
        <title>Complete genome sequencing of Coprobacter sp. strain 2CBH44.</title>
        <authorList>
            <person name="Sakamoto M."/>
            <person name="Murakami T."/>
            <person name="Mori H."/>
        </authorList>
    </citation>
    <scope>NUCLEOTIDE SEQUENCE [LARGE SCALE GENOMIC DNA]</scope>
    <source>
        <strain evidence="4">2CBH44</strain>
    </source>
</reference>
<dbReference type="SUPFAM" id="SSF53335">
    <property type="entry name" value="S-adenosyl-L-methionine-dependent methyltransferases"/>
    <property type="match status" value="1"/>
</dbReference>
<dbReference type="EMBL" id="AP023322">
    <property type="protein sequence ID" value="BCI62218.1"/>
    <property type="molecule type" value="Genomic_DNA"/>
</dbReference>
<name>A0A7G1HVL3_9BACT</name>
<evidence type="ECO:0000313" key="3">
    <source>
        <dbReference type="EMBL" id="BCI62218.1"/>
    </source>
</evidence>
<accession>A0A7G1HVL3</accession>
<dbReference type="Pfam" id="PF22013">
    <property type="entry name" value="PG_1098_Fer"/>
    <property type="match status" value="1"/>
</dbReference>
<protein>
    <submittedName>
        <fullName evidence="3">Uncharacterized protein</fullName>
    </submittedName>
</protein>
<feature type="domain" description="THUMP-like" evidence="1">
    <location>
        <begin position="328"/>
        <end position="393"/>
    </location>
</feature>
<organism evidence="3 4">
    <name type="scientific">Coprobacter secundus subsp. similis</name>
    <dbReference type="NCBI Taxonomy" id="2751153"/>
    <lineage>
        <taxon>Bacteria</taxon>
        <taxon>Pseudomonadati</taxon>
        <taxon>Bacteroidota</taxon>
        <taxon>Bacteroidia</taxon>
        <taxon>Bacteroidales</taxon>
        <taxon>Barnesiellaceae</taxon>
        <taxon>Coprobacter</taxon>
    </lineage>
</organism>
<keyword evidence="4" id="KW-1185">Reference proteome</keyword>